<gene>
    <name evidence="2" type="ORF">H1Q58_01475</name>
</gene>
<dbReference type="PROSITE" id="PS50801">
    <property type="entry name" value="STAS"/>
    <property type="match status" value="1"/>
</dbReference>
<dbReference type="Gene3D" id="3.30.750.24">
    <property type="entry name" value="STAS domain"/>
    <property type="match status" value="1"/>
</dbReference>
<dbReference type="Gene3D" id="3.30.450.40">
    <property type="match status" value="1"/>
</dbReference>
<evidence type="ECO:0000259" key="1">
    <source>
        <dbReference type="PROSITE" id="PS50801"/>
    </source>
</evidence>
<dbReference type="KEGG" id="pdec:H1Q58_01475"/>
<dbReference type="InterPro" id="IPR002645">
    <property type="entry name" value="STAS_dom"/>
</dbReference>
<dbReference type="Proteomes" id="UP000514716">
    <property type="component" value="Chromosome"/>
</dbReference>
<dbReference type="AlphaFoldDB" id="A0A7D7MIS0"/>
<evidence type="ECO:0000313" key="2">
    <source>
        <dbReference type="EMBL" id="QMT17728.1"/>
    </source>
</evidence>
<dbReference type="PANTHER" id="PTHR33745">
    <property type="entry name" value="RSBT ANTAGONIST PROTEIN RSBS-RELATED"/>
    <property type="match status" value="1"/>
</dbReference>
<feature type="domain" description="STAS" evidence="1">
    <location>
        <begin position="165"/>
        <end position="276"/>
    </location>
</feature>
<organism evidence="2 3">
    <name type="scientific">Planococcus maritimus</name>
    <dbReference type="NCBI Taxonomy" id="192421"/>
    <lineage>
        <taxon>Bacteria</taxon>
        <taxon>Bacillati</taxon>
        <taxon>Bacillota</taxon>
        <taxon>Bacilli</taxon>
        <taxon>Bacillales</taxon>
        <taxon>Caryophanaceae</taxon>
        <taxon>Planococcus</taxon>
    </lineage>
</organism>
<keyword evidence="3" id="KW-1185">Reference proteome</keyword>
<dbReference type="InterPro" id="IPR036513">
    <property type="entry name" value="STAS_dom_sf"/>
</dbReference>
<dbReference type="RefSeq" id="WP_182092310.1">
    <property type="nucleotide sequence ID" value="NZ_CP059540.1"/>
</dbReference>
<sequence>MVRGNLENAQNFSDFDEAASYALQILSKQAGMNSFYVAKQEGKAQHVVKVHNLKHHLIEEGQVSVLPCTLSALCIEHGAQALVIEHIGEHALTRSLGIADGVETGCFIGAPIFYEDGSVYGTICGIDDGPCELPADLPFIFETLATLLTYVLELEQAYEEIESLAAPLVPIVGKVAILPIIGEVRALRAKTIIDQVMHDCAEKGIEVLIVDVSGVSQINSEVGEYLLKLVKVLELIGVKTAVTGIQPYMALKVPHFAQALKGTMIEANLETALKRLGFSFRQN</sequence>
<dbReference type="Pfam" id="PF01740">
    <property type="entry name" value="STAS"/>
    <property type="match status" value="1"/>
</dbReference>
<dbReference type="CDD" id="cd07041">
    <property type="entry name" value="STAS_RsbR_RsbS_like"/>
    <property type="match status" value="1"/>
</dbReference>
<proteinExistence type="predicted"/>
<dbReference type="EMBL" id="CP059540">
    <property type="protein sequence ID" value="QMT17728.1"/>
    <property type="molecule type" value="Genomic_DNA"/>
</dbReference>
<reference evidence="2 3" key="1">
    <citation type="submission" date="2020-07" db="EMBL/GenBank/DDBJ databases">
        <title>Screening of a cold-adapted Planococcus bacterium producing protease in traditional shrimp paste and protease identification by genome sequencing.</title>
        <authorList>
            <person name="Gao R."/>
            <person name="Leng W."/>
            <person name="Chu Q."/>
            <person name="Wu X."/>
            <person name="Liu H."/>
            <person name="Li X."/>
        </authorList>
    </citation>
    <scope>NUCLEOTIDE SEQUENCE [LARGE SCALE GENOMIC DNA]</scope>
    <source>
        <strain evidence="2 3">XJ11</strain>
    </source>
</reference>
<dbReference type="InterPro" id="IPR051932">
    <property type="entry name" value="Bact_StressResp_Reg"/>
</dbReference>
<evidence type="ECO:0000313" key="3">
    <source>
        <dbReference type="Proteomes" id="UP000514716"/>
    </source>
</evidence>
<accession>A0A7D7MIS0</accession>
<dbReference type="SUPFAM" id="SSF55781">
    <property type="entry name" value="GAF domain-like"/>
    <property type="match status" value="1"/>
</dbReference>
<dbReference type="InterPro" id="IPR029016">
    <property type="entry name" value="GAF-like_dom_sf"/>
</dbReference>
<name>A0A7D7MIS0_PLAMR</name>
<dbReference type="SUPFAM" id="SSF52091">
    <property type="entry name" value="SpoIIaa-like"/>
    <property type="match status" value="1"/>
</dbReference>
<dbReference type="PANTHER" id="PTHR33745:SF8">
    <property type="entry name" value="BLUE-LIGHT PHOTORECEPTOR"/>
    <property type="match status" value="1"/>
</dbReference>
<protein>
    <submittedName>
        <fullName evidence="2">STAS domain-containing protein</fullName>
    </submittedName>
</protein>